<accession>A0AC60NZN0</accession>
<comment type="caution">
    <text evidence="1">The sequence shown here is derived from an EMBL/GenBank/DDBJ whole genome shotgun (WGS) entry which is preliminary data.</text>
</comment>
<proteinExistence type="predicted"/>
<evidence type="ECO:0000313" key="1">
    <source>
        <dbReference type="EMBL" id="KAG0412532.1"/>
    </source>
</evidence>
<dbReference type="EMBL" id="JABSTQ010011339">
    <property type="protein sequence ID" value="KAG0412532.1"/>
    <property type="molecule type" value="Genomic_DNA"/>
</dbReference>
<gene>
    <name evidence="1" type="ORF">HPB47_010330</name>
</gene>
<name>A0AC60NZN0_IXOPE</name>
<evidence type="ECO:0000313" key="2">
    <source>
        <dbReference type="Proteomes" id="UP000805193"/>
    </source>
</evidence>
<dbReference type="Proteomes" id="UP000805193">
    <property type="component" value="Unassembled WGS sequence"/>
</dbReference>
<protein>
    <submittedName>
        <fullName evidence="1">Uncharacterized protein</fullName>
    </submittedName>
</protein>
<keyword evidence="2" id="KW-1185">Reference proteome</keyword>
<reference evidence="1 2" key="1">
    <citation type="journal article" date="2020" name="Cell">
        <title>Large-Scale Comparative Analyses of Tick Genomes Elucidate Their Genetic Diversity and Vector Capacities.</title>
        <authorList>
            <consortium name="Tick Genome and Microbiome Consortium (TIGMIC)"/>
            <person name="Jia N."/>
            <person name="Wang J."/>
            <person name="Shi W."/>
            <person name="Du L."/>
            <person name="Sun Y."/>
            <person name="Zhan W."/>
            <person name="Jiang J.F."/>
            <person name="Wang Q."/>
            <person name="Zhang B."/>
            <person name="Ji P."/>
            <person name="Bell-Sakyi L."/>
            <person name="Cui X.M."/>
            <person name="Yuan T.T."/>
            <person name="Jiang B.G."/>
            <person name="Yang W.F."/>
            <person name="Lam T.T."/>
            <person name="Chang Q.C."/>
            <person name="Ding S.J."/>
            <person name="Wang X.J."/>
            <person name="Zhu J.G."/>
            <person name="Ruan X.D."/>
            <person name="Zhao L."/>
            <person name="Wei J.T."/>
            <person name="Ye R.Z."/>
            <person name="Que T.C."/>
            <person name="Du C.H."/>
            <person name="Zhou Y.H."/>
            <person name="Cheng J.X."/>
            <person name="Dai P.F."/>
            <person name="Guo W.B."/>
            <person name="Han X.H."/>
            <person name="Huang E.J."/>
            <person name="Li L.F."/>
            <person name="Wei W."/>
            <person name="Gao Y.C."/>
            <person name="Liu J.Z."/>
            <person name="Shao H.Z."/>
            <person name="Wang X."/>
            <person name="Wang C.C."/>
            <person name="Yang T.C."/>
            <person name="Huo Q.B."/>
            <person name="Li W."/>
            <person name="Chen H.Y."/>
            <person name="Chen S.E."/>
            <person name="Zhou L.G."/>
            <person name="Ni X.B."/>
            <person name="Tian J.H."/>
            <person name="Sheng Y."/>
            <person name="Liu T."/>
            <person name="Pan Y.S."/>
            <person name="Xia L.Y."/>
            <person name="Li J."/>
            <person name="Zhao F."/>
            <person name="Cao W.C."/>
        </authorList>
    </citation>
    <scope>NUCLEOTIDE SEQUENCE [LARGE SCALE GENOMIC DNA]</scope>
    <source>
        <strain evidence="1">Iper-2018</strain>
    </source>
</reference>
<sequence>MTSYSTVTCIRHLQTKEHFVFVLTRKFSSDCIESLFETLRRALGCNDQLDVWSAMAGLEKIMKTGIATAPTSCNVAQEDAPAHVQGLQLCNHDHPIKEK</sequence>
<organism evidence="1 2">
    <name type="scientific">Ixodes persulcatus</name>
    <name type="common">Taiga tick</name>
    <dbReference type="NCBI Taxonomy" id="34615"/>
    <lineage>
        <taxon>Eukaryota</taxon>
        <taxon>Metazoa</taxon>
        <taxon>Ecdysozoa</taxon>
        <taxon>Arthropoda</taxon>
        <taxon>Chelicerata</taxon>
        <taxon>Arachnida</taxon>
        <taxon>Acari</taxon>
        <taxon>Parasitiformes</taxon>
        <taxon>Ixodida</taxon>
        <taxon>Ixodoidea</taxon>
        <taxon>Ixodidae</taxon>
        <taxon>Ixodinae</taxon>
        <taxon>Ixodes</taxon>
    </lineage>
</organism>